<comment type="caution">
    <text evidence="8">The sequence shown here is derived from an EMBL/GenBank/DDBJ whole genome shotgun (WGS) entry which is preliminary data.</text>
</comment>
<dbReference type="PROSITE" id="PS00061">
    <property type="entry name" value="ADH_SHORT"/>
    <property type="match status" value="1"/>
</dbReference>
<dbReference type="NCBIfam" id="NF005559">
    <property type="entry name" value="PRK07231.1"/>
    <property type="match status" value="1"/>
</dbReference>
<reference evidence="8 9" key="1">
    <citation type="submission" date="2018-09" db="EMBL/GenBank/DDBJ databases">
        <title>Characterization of the phylogenetic diversity of five novel species belonging to the genus Bifidobacterium.</title>
        <authorList>
            <person name="Lugli G.A."/>
            <person name="Duranti S."/>
            <person name="Milani C."/>
        </authorList>
    </citation>
    <scope>NUCLEOTIDE SEQUENCE [LARGE SCALE GENOMIC DNA]</scope>
    <source>
        <strain evidence="8 9">2020B</strain>
    </source>
</reference>
<evidence type="ECO:0000256" key="3">
    <source>
        <dbReference type="ARBA" id="ARBA00023002"/>
    </source>
</evidence>
<name>A0A430F8D3_9BIFI</name>
<protein>
    <recommendedName>
        <fullName evidence="2">diacetyl reductase [(S)-acetoin forming]</fullName>
        <ecNumber evidence="2">1.1.1.304</ecNumber>
    </recommendedName>
</protein>
<dbReference type="Proteomes" id="UP000288052">
    <property type="component" value="Unassembled WGS sequence"/>
</dbReference>
<dbReference type="EMBL" id="QXGI01000003">
    <property type="protein sequence ID" value="RSX48878.1"/>
    <property type="molecule type" value="Genomic_DNA"/>
</dbReference>
<feature type="binding site" evidence="7">
    <location>
        <begin position="63"/>
        <end position="64"/>
    </location>
    <ligand>
        <name>NAD(+)</name>
        <dbReference type="ChEBI" id="CHEBI:57540"/>
    </ligand>
</feature>
<gene>
    <name evidence="8" type="ORF">D2E22_1016</name>
</gene>
<keyword evidence="4 7" id="KW-0520">NAD</keyword>
<feature type="binding site" evidence="7">
    <location>
        <position position="161"/>
    </location>
    <ligand>
        <name>NAD(+)</name>
        <dbReference type="ChEBI" id="CHEBI:57540"/>
    </ligand>
</feature>
<dbReference type="GO" id="GO:0045150">
    <property type="term" value="P:acetoin catabolic process"/>
    <property type="evidence" value="ECO:0007669"/>
    <property type="project" value="InterPro"/>
</dbReference>
<dbReference type="RefSeq" id="WP_126032029.1">
    <property type="nucleotide sequence ID" value="NZ_QXGI01000003.1"/>
</dbReference>
<dbReference type="PRINTS" id="PR00081">
    <property type="entry name" value="GDHRDH"/>
</dbReference>
<dbReference type="GO" id="GO:0052588">
    <property type="term" value="F:diacetyl reductase ((S)-acetoin forming) (NAD+) activity"/>
    <property type="evidence" value="ECO:0007669"/>
    <property type="project" value="UniProtKB-EC"/>
</dbReference>
<organism evidence="8 9">
    <name type="scientific">Bifidobacterium castoris</name>
    <dbReference type="NCBI Taxonomy" id="2306972"/>
    <lineage>
        <taxon>Bacteria</taxon>
        <taxon>Bacillati</taxon>
        <taxon>Actinomycetota</taxon>
        <taxon>Actinomycetes</taxon>
        <taxon>Bifidobacteriales</taxon>
        <taxon>Bifidobacteriaceae</taxon>
        <taxon>Bifidobacterium</taxon>
    </lineage>
</organism>
<dbReference type="GO" id="GO:0006633">
    <property type="term" value="P:fatty acid biosynthetic process"/>
    <property type="evidence" value="ECO:0007669"/>
    <property type="project" value="TreeGrafter"/>
</dbReference>
<dbReference type="InterPro" id="IPR020904">
    <property type="entry name" value="Sc_DH/Rdtase_CS"/>
</dbReference>
<evidence type="ECO:0000256" key="5">
    <source>
        <dbReference type="ARBA" id="ARBA00047315"/>
    </source>
</evidence>
<evidence type="ECO:0000313" key="9">
    <source>
        <dbReference type="Proteomes" id="UP000288052"/>
    </source>
</evidence>
<evidence type="ECO:0000256" key="6">
    <source>
        <dbReference type="PIRSR" id="PIRSR614007-1"/>
    </source>
</evidence>
<dbReference type="EC" id="1.1.1.304" evidence="2"/>
<dbReference type="PANTHER" id="PTHR42760">
    <property type="entry name" value="SHORT-CHAIN DEHYDROGENASES/REDUCTASES FAMILY MEMBER"/>
    <property type="match status" value="1"/>
</dbReference>
<keyword evidence="3" id="KW-0560">Oxidoreductase</keyword>
<sequence>MNTHKVAIVTGAARGIGRGIAVKLAKNGFDIALADLRAQQEEANKTIAAIENLGRRAFFRPTDVADHDEVFGLVDDTVAELGTLDAMVNNAGICQIKPILEVTPEELETIYRINLFGMVYGVQAAAKKMIELGKDTGSIVSASSIAGFEGFPILPAYSSTKFAVRGITQAAAKELAPHNIRVNGYAPGIVDTPMWTFIDEQMGKLNGKPKGQNFDDMVKTIALGRCETPEDVAGVVAFLVSDDARYVTGQTIIVDGGMQYR</sequence>
<feature type="binding site" evidence="7">
    <location>
        <position position="90"/>
    </location>
    <ligand>
        <name>NAD(+)</name>
        <dbReference type="ChEBI" id="CHEBI:57540"/>
    </ligand>
</feature>
<feature type="binding site" evidence="7">
    <location>
        <position position="157"/>
    </location>
    <ligand>
        <name>NAD(+)</name>
        <dbReference type="ChEBI" id="CHEBI:57540"/>
    </ligand>
</feature>
<evidence type="ECO:0000256" key="7">
    <source>
        <dbReference type="PIRSR" id="PIRSR614007-2"/>
    </source>
</evidence>
<dbReference type="OrthoDB" id="9789398at2"/>
<evidence type="ECO:0000256" key="2">
    <source>
        <dbReference type="ARBA" id="ARBA00012848"/>
    </source>
</evidence>
<dbReference type="PANTHER" id="PTHR42760:SF121">
    <property type="entry name" value="3-OXOACYL-(ACYL-CARRIER-PROTEIN) REDUCTASE"/>
    <property type="match status" value="1"/>
</dbReference>
<dbReference type="AlphaFoldDB" id="A0A430F8D3"/>
<feature type="active site" description="Proton acceptor" evidence="6">
    <location>
        <position position="157"/>
    </location>
</feature>
<comment type="similarity">
    <text evidence="1">Belongs to the short-chain dehydrogenases/reductases (SDR) family.</text>
</comment>
<feature type="binding site" evidence="7">
    <location>
        <position position="35"/>
    </location>
    <ligand>
        <name>NAD(+)</name>
        <dbReference type="ChEBI" id="CHEBI:57540"/>
    </ligand>
</feature>
<dbReference type="NCBIfam" id="TIGR02415">
    <property type="entry name" value="23BDH"/>
    <property type="match status" value="1"/>
</dbReference>
<evidence type="ECO:0000256" key="1">
    <source>
        <dbReference type="ARBA" id="ARBA00006484"/>
    </source>
</evidence>
<dbReference type="FunFam" id="3.40.50.720:FF:000084">
    <property type="entry name" value="Short-chain dehydrogenase reductase"/>
    <property type="match status" value="1"/>
</dbReference>
<proteinExistence type="inferred from homology"/>
<feature type="binding site" evidence="7">
    <location>
        <begin position="187"/>
        <end position="192"/>
    </location>
    <ligand>
        <name>NAD(+)</name>
        <dbReference type="ChEBI" id="CHEBI:57540"/>
    </ligand>
</feature>
<dbReference type="InterPro" id="IPR002347">
    <property type="entry name" value="SDR_fam"/>
</dbReference>
<dbReference type="SUPFAM" id="SSF51735">
    <property type="entry name" value="NAD(P)-binding Rossmann-fold domains"/>
    <property type="match status" value="1"/>
</dbReference>
<dbReference type="Gene3D" id="3.40.50.720">
    <property type="entry name" value="NAD(P)-binding Rossmann-like Domain"/>
    <property type="match status" value="1"/>
</dbReference>
<dbReference type="GO" id="GO:0048038">
    <property type="term" value="F:quinone binding"/>
    <property type="evidence" value="ECO:0007669"/>
    <property type="project" value="TreeGrafter"/>
</dbReference>
<dbReference type="PRINTS" id="PR00080">
    <property type="entry name" value="SDRFAMILY"/>
</dbReference>
<accession>A0A430F8D3</accession>
<dbReference type="Pfam" id="PF13561">
    <property type="entry name" value="adh_short_C2"/>
    <property type="match status" value="1"/>
</dbReference>
<comment type="catalytic activity">
    <reaction evidence="5">
        <text>(S)-acetoin + NAD(+) = diacetyl + NADH + H(+)</text>
        <dbReference type="Rhea" id="RHEA:27286"/>
        <dbReference type="ChEBI" id="CHEBI:15378"/>
        <dbReference type="ChEBI" id="CHEBI:15687"/>
        <dbReference type="ChEBI" id="CHEBI:16583"/>
        <dbReference type="ChEBI" id="CHEBI:57540"/>
        <dbReference type="ChEBI" id="CHEBI:57945"/>
        <dbReference type="EC" id="1.1.1.304"/>
    </reaction>
</comment>
<keyword evidence="9" id="KW-1185">Reference proteome</keyword>
<evidence type="ECO:0000256" key="4">
    <source>
        <dbReference type="ARBA" id="ARBA00023027"/>
    </source>
</evidence>
<evidence type="ECO:0000313" key="8">
    <source>
        <dbReference type="EMBL" id="RSX48878.1"/>
    </source>
</evidence>
<dbReference type="InterPro" id="IPR014007">
    <property type="entry name" value="23BDH"/>
</dbReference>
<dbReference type="InterPro" id="IPR036291">
    <property type="entry name" value="NAD(P)-bd_dom_sf"/>
</dbReference>